<evidence type="ECO:0000256" key="1">
    <source>
        <dbReference type="SAM" id="MobiDB-lite"/>
    </source>
</evidence>
<evidence type="ECO:0000313" key="3">
    <source>
        <dbReference type="Proteomes" id="UP000324800"/>
    </source>
</evidence>
<feature type="non-terminal residue" evidence="2">
    <location>
        <position position="1"/>
    </location>
</feature>
<proteinExistence type="predicted"/>
<dbReference type="AlphaFoldDB" id="A0A5J4T815"/>
<feature type="region of interest" description="Disordered" evidence="1">
    <location>
        <begin position="136"/>
        <end position="160"/>
    </location>
</feature>
<dbReference type="Proteomes" id="UP000324800">
    <property type="component" value="Unassembled WGS sequence"/>
</dbReference>
<accession>A0A5J4T815</accession>
<feature type="compositionally biased region" description="Low complexity" evidence="1">
    <location>
        <begin position="145"/>
        <end position="160"/>
    </location>
</feature>
<reference evidence="2 3" key="1">
    <citation type="submission" date="2019-03" db="EMBL/GenBank/DDBJ databases">
        <title>Single cell metagenomics reveals metabolic interactions within the superorganism composed of flagellate Streblomastix strix and complex community of Bacteroidetes bacteria on its surface.</title>
        <authorList>
            <person name="Treitli S.C."/>
            <person name="Kolisko M."/>
            <person name="Husnik F."/>
            <person name="Keeling P."/>
            <person name="Hampl V."/>
        </authorList>
    </citation>
    <scope>NUCLEOTIDE SEQUENCE [LARGE SCALE GENOMIC DNA]</scope>
    <source>
        <strain evidence="2">ST1C</strain>
    </source>
</reference>
<evidence type="ECO:0000313" key="2">
    <source>
        <dbReference type="EMBL" id="KAA6354586.1"/>
    </source>
</evidence>
<gene>
    <name evidence="2" type="ORF">EZS28_049887</name>
</gene>
<dbReference type="EMBL" id="SNRW01036054">
    <property type="protein sequence ID" value="KAA6354586.1"/>
    <property type="molecule type" value="Genomic_DNA"/>
</dbReference>
<name>A0A5J4T815_9EUKA</name>
<sequence>LHKIGIRGAPAYSFKHAPSTELARQGLETKKLNIFTHHSVFSKAAGNYYIYAANAGINDIASQLVGSHGQSYATQTISYQSGGAIERSDISTQSECYLQHSGNSTLSQNSIVQPLALLLYENLLLGREIEPTDNTRARSDATYIDQQNDDTSSQQDQWSSWNANELEHLRSFDKDKQQQ</sequence>
<protein>
    <submittedName>
        <fullName evidence="2">Uncharacterized protein</fullName>
    </submittedName>
</protein>
<comment type="caution">
    <text evidence="2">The sequence shown here is derived from an EMBL/GenBank/DDBJ whole genome shotgun (WGS) entry which is preliminary data.</text>
</comment>
<organism evidence="2 3">
    <name type="scientific">Streblomastix strix</name>
    <dbReference type="NCBI Taxonomy" id="222440"/>
    <lineage>
        <taxon>Eukaryota</taxon>
        <taxon>Metamonada</taxon>
        <taxon>Preaxostyla</taxon>
        <taxon>Oxymonadida</taxon>
        <taxon>Streblomastigidae</taxon>
        <taxon>Streblomastix</taxon>
    </lineage>
</organism>